<evidence type="ECO:0000256" key="8">
    <source>
        <dbReference type="ARBA" id="ARBA00023295"/>
    </source>
</evidence>
<proteinExistence type="inferred from homology"/>
<keyword evidence="16" id="KW-1185">Reference proteome</keyword>
<dbReference type="InterPro" id="IPR025887">
    <property type="entry name" value="Glyco_hydro_31_N_dom"/>
</dbReference>
<evidence type="ECO:0000259" key="12">
    <source>
        <dbReference type="Pfam" id="PF01055"/>
    </source>
</evidence>
<dbReference type="PANTHER" id="PTHR22762:SF54">
    <property type="entry name" value="BCDNA.GH04962"/>
    <property type="match status" value="1"/>
</dbReference>
<keyword evidence="8 10" id="KW-0326">Glycosidase</keyword>
<dbReference type="OrthoDB" id="3237269at2759"/>
<evidence type="ECO:0000256" key="4">
    <source>
        <dbReference type="ARBA" id="ARBA00022729"/>
    </source>
</evidence>
<dbReference type="InterPro" id="IPR048395">
    <property type="entry name" value="Glyco_hydro_31_C"/>
</dbReference>
<protein>
    <recommendedName>
        <fullName evidence="9">Glucosidase II subunit alpha</fullName>
    </recommendedName>
</protein>
<evidence type="ECO:0000256" key="2">
    <source>
        <dbReference type="ARBA" id="ARBA00004833"/>
    </source>
</evidence>
<dbReference type="RefSeq" id="XP_068348899.1">
    <property type="nucleotide sequence ID" value="XM_068511855.1"/>
</dbReference>
<dbReference type="GO" id="GO:0005783">
    <property type="term" value="C:endoplasmic reticulum"/>
    <property type="evidence" value="ECO:0007669"/>
    <property type="project" value="UniProtKB-SubCell"/>
</dbReference>
<evidence type="ECO:0000256" key="1">
    <source>
        <dbReference type="ARBA" id="ARBA00004240"/>
    </source>
</evidence>
<evidence type="ECO:0000259" key="14">
    <source>
        <dbReference type="Pfam" id="PF21365"/>
    </source>
</evidence>
<dbReference type="VEuPathDB" id="TrichDB:TRFO_38121"/>
<dbReference type="GO" id="GO:0090599">
    <property type="term" value="F:alpha-glucosidase activity"/>
    <property type="evidence" value="ECO:0007669"/>
    <property type="project" value="TreeGrafter"/>
</dbReference>
<keyword evidence="5 10" id="KW-0378">Hydrolase</keyword>
<evidence type="ECO:0000313" key="16">
    <source>
        <dbReference type="Proteomes" id="UP000179807"/>
    </source>
</evidence>
<comment type="pathway">
    <text evidence="2">Glycan metabolism; N-glycan metabolism.</text>
</comment>
<dbReference type="Gene3D" id="3.20.20.80">
    <property type="entry name" value="Glycosidases"/>
    <property type="match status" value="1"/>
</dbReference>
<dbReference type="CDD" id="cd14752">
    <property type="entry name" value="GH31_N"/>
    <property type="match status" value="1"/>
</dbReference>
<sequence>MFFVLFSLALSFEQSKYRTCSDSKFCQRNRNVNKQNWTINENSIKNSGNKFEALINDGRFRNDLKLTISFLSCGSARIRVEPTKKENFHRFDLSKEKTVINQNELNSLNEYTMKKTSKSVILTSNQNNFHSIEINFSPFFITLTDKSGTKRMTINADDTAIFETNRNIDSDPELFEHVTFDYQDDVIPNGPTAVSMNVDFHSNGVKLTGLPSHSFMSNELPLTQNSEPLRLFNTDTTKYDVNSTTSMHGSVPFIFGYSNSGFDAAYWNNPSDTLIDIYDNFNNNQNSQQKGSIGKSVRFISEGGLIDLFVFTSSQPAEISNSFTKITGRPQLVPEFALGFHQSRWGYYSDDVIEDVSHTLDEHLIPHDSIWLNVDSLDNRKILTFENDAFPSPSKLFGKFAQSKRYIIEYLMPQIKGNNDFPLFDEAEKNQFLVKHHLGATYFANGYPGKTAWIDFFNEKAQRWWESCISSQFLNIDHNVFINLDMNQPSVYEDYEMTFPRTLKVQTTLNNHQYEIEIREVHNLYGHLSAYSTFNGLLKRDSKNLKRPFILSKSFFAGTQKYAVVSQGDNQASWRHLAASLSMVLSYGIAGQVYNGADVGGYFDHKLDGQLLSRWYQVGAWTYPFFRSHTHRLSQSREILTLNDEQFDVAREAIVDRYKLLPYWYTLSRHSNLTGEPIIRPVWWEFPTSIESTETSDTVMLGSSLLISPFLDVNQTEKTLNLPPQSKWYNYQTLQEVQKLVQIDLNGGRTPVFIRGGSIIPTKNKIRRSSELMKKDSFSLTVAVDENGKASGDLYVDDGKTINFMKSEYIHKLFEFDGTKLSSSNFDQDGKNDNFSSDFETKIQQIRIVGLNKKPTKILDRKGNNINFTIQNGIVEIYEVDANLKNDLEITFLF</sequence>
<evidence type="ECO:0000256" key="11">
    <source>
        <dbReference type="SAM" id="SignalP"/>
    </source>
</evidence>
<comment type="subcellular location">
    <subcellularLocation>
        <location evidence="1">Endoplasmic reticulum</location>
    </subcellularLocation>
</comment>
<keyword evidence="7" id="KW-0325">Glycoprotein</keyword>
<evidence type="ECO:0000256" key="10">
    <source>
        <dbReference type="RuleBase" id="RU361185"/>
    </source>
</evidence>
<feature type="domain" description="Glycosyl hydrolase family 31 C-terminal" evidence="14">
    <location>
        <begin position="675"/>
        <end position="760"/>
    </location>
</feature>
<gene>
    <name evidence="15" type="primary">modA</name>
    <name evidence="15" type="ORF">TRFO_38121</name>
</gene>
<dbReference type="SUPFAM" id="SSF74650">
    <property type="entry name" value="Galactose mutarotase-like"/>
    <property type="match status" value="1"/>
</dbReference>
<evidence type="ECO:0000313" key="15">
    <source>
        <dbReference type="EMBL" id="OHS95762.1"/>
    </source>
</evidence>
<dbReference type="AlphaFoldDB" id="A0A1J4J996"/>
<dbReference type="Gene3D" id="2.60.40.1760">
    <property type="entry name" value="glycosyl hydrolase (family 31)"/>
    <property type="match status" value="1"/>
</dbReference>
<accession>A0A1J4J996</accession>
<evidence type="ECO:0000256" key="3">
    <source>
        <dbReference type="ARBA" id="ARBA00007806"/>
    </source>
</evidence>
<dbReference type="InterPro" id="IPR017853">
    <property type="entry name" value="GH"/>
</dbReference>
<dbReference type="GO" id="GO:0030246">
    <property type="term" value="F:carbohydrate binding"/>
    <property type="evidence" value="ECO:0007669"/>
    <property type="project" value="InterPro"/>
</dbReference>
<reference evidence="15" key="1">
    <citation type="submission" date="2016-10" db="EMBL/GenBank/DDBJ databases">
        <authorList>
            <person name="Benchimol M."/>
            <person name="Almeida L.G."/>
            <person name="Vasconcelos A.T."/>
            <person name="Perreira-Neves A."/>
            <person name="Rosa I.A."/>
            <person name="Tasca T."/>
            <person name="Bogo M.R."/>
            <person name="de Souza W."/>
        </authorList>
    </citation>
    <scope>NUCLEOTIDE SEQUENCE [LARGE SCALE GENOMIC DNA]</scope>
    <source>
        <strain evidence="15">K</strain>
    </source>
</reference>
<keyword evidence="6" id="KW-0256">Endoplasmic reticulum</keyword>
<dbReference type="InterPro" id="IPR013780">
    <property type="entry name" value="Glyco_hydro_b"/>
</dbReference>
<organism evidence="15 16">
    <name type="scientific">Tritrichomonas foetus</name>
    <dbReference type="NCBI Taxonomy" id="1144522"/>
    <lineage>
        <taxon>Eukaryota</taxon>
        <taxon>Metamonada</taxon>
        <taxon>Parabasalia</taxon>
        <taxon>Tritrichomonadida</taxon>
        <taxon>Tritrichomonadidae</taxon>
        <taxon>Tritrichomonas</taxon>
    </lineage>
</organism>
<feature type="domain" description="Glycoside hydrolase family 31 N-terminal" evidence="13">
    <location>
        <begin position="66"/>
        <end position="276"/>
    </location>
</feature>
<dbReference type="Pfam" id="PF13802">
    <property type="entry name" value="Gal_mutarotas_2"/>
    <property type="match status" value="1"/>
</dbReference>
<feature type="signal peptide" evidence="11">
    <location>
        <begin position="1"/>
        <end position="17"/>
    </location>
</feature>
<dbReference type="Pfam" id="PF21365">
    <property type="entry name" value="Glyco_hydro_31_3rd"/>
    <property type="match status" value="1"/>
</dbReference>
<name>A0A1J4J996_9EUKA</name>
<comment type="caution">
    <text evidence="15">The sequence shown here is derived from an EMBL/GenBank/DDBJ whole genome shotgun (WGS) entry which is preliminary data.</text>
</comment>
<dbReference type="Proteomes" id="UP000179807">
    <property type="component" value="Unassembled WGS sequence"/>
</dbReference>
<dbReference type="GO" id="GO:0005975">
    <property type="term" value="P:carbohydrate metabolic process"/>
    <property type="evidence" value="ECO:0007669"/>
    <property type="project" value="InterPro"/>
</dbReference>
<dbReference type="PANTHER" id="PTHR22762">
    <property type="entry name" value="ALPHA-GLUCOSIDASE"/>
    <property type="match status" value="1"/>
</dbReference>
<dbReference type="GeneID" id="94846559"/>
<dbReference type="SUPFAM" id="SSF51445">
    <property type="entry name" value="(Trans)glycosidases"/>
    <property type="match status" value="1"/>
</dbReference>
<comment type="similarity">
    <text evidence="3 10">Belongs to the glycosyl hydrolase 31 family.</text>
</comment>
<evidence type="ECO:0000256" key="7">
    <source>
        <dbReference type="ARBA" id="ARBA00023180"/>
    </source>
</evidence>
<evidence type="ECO:0000259" key="13">
    <source>
        <dbReference type="Pfam" id="PF13802"/>
    </source>
</evidence>
<evidence type="ECO:0000256" key="6">
    <source>
        <dbReference type="ARBA" id="ARBA00022824"/>
    </source>
</evidence>
<dbReference type="Gene3D" id="2.60.40.1180">
    <property type="entry name" value="Golgi alpha-mannosidase II"/>
    <property type="match status" value="2"/>
</dbReference>
<dbReference type="SUPFAM" id="SSF51011">
    <property type="entry name" value="Glycosyl hydrolase domain"/>
    <property type="match status" value="1"/>
</dbReference>
<feature type="chain" id="PRO_5012317422" description="Glucosidase II subunit alpha" evidence="11">
    <location>
        <begin position="18"/>
        <end position="894"/>
    </location>
</feature>
<keyword evidence="4 11" id="KW-0732">Signal</keyword>
<evidence type="ECO:0000256" key="9">
    <source>
        <dbReference type="ARBA" id="ARBA00042895"/>
    </source>
</evidence>
<dbReference type="Pfam" id="PF01055">
    <property type="entry name" value="Glyco_hydro_31_2nd"/>
    <property type="match status" value="1"/>
</dbReference>
<dbReference type="InterPro" id="IPR000322">
    <property type="entry name" value="Glyco_hydro_31_TIM"/>
</dbReference>
<dbReference type="GO" id="GO:0006491">
    <property type="term" value="P:N-glycan processing"/>
    <property type="evidence" value="ECO:0007669"/>
    <property type="project" value="TreeGrafter"/>
</dbReference>
<dbReference type="EMBL" id="MLAK01001224">
    <property type="protein sequence ID" value="OHS95762.1"/>
    <property type="molecule type" value="Genomic_DNA"/>
</dbReference>
<evidence type="ECO:0000256" key="5">
    <source>
        <dbReference type="ARBA" id="ARBA00022801"/>
    </source>
</evidence>
<dbReference type="InterPro" id="IPR011013">
    <property type="entry name" value="Gal_mutarotase_sf_dom"/>
</dbReference>
<feature type="domain" description="Glycoside hydrolase family 31 TIM barrel" evidence="12">
    <location>
        <begin position="330"/>
        <end position="667"/>
    </location>
</feature>